<dbReference type="PANTHER" id="PTHR12363">
    <property type="entry name" value="TRANSPORTIN 3 AND IMPORTIN 13"/>
    <property type="match status" value="1"/>
</dbReference>
<dbReference type="AlphaFoldDB" id="A0AAV0BNQ4"/>
<dbReference type="Gene3D" id="1.25.10.10">
    <property type="entry name" value="Leucine-rich Repeat Variant"/>
    <property type="match status" value="2"/>
</dbReference>
<reference evidence="2" key="1">
    <citation type="submission" date="2022-06" db="EMBL/GenBank/DDBJ databases">
        <authorList>
            <consortium name="SYNGENTA / RWTH Aachen University"/>
        </authorList>
    </citation>
    <scope>NUCLEOTIDE SEQUENCE</scope>
</reference>
<dbReference type="InterPro" id="IPR057942">
    <property type="entry name" value="TPR_TNPO3_IPO13_3rd"/>
</dbReference>
<evidence type="ECO:0000259" key="1">
    <source>
        <dbReference type="PROSITE" id="PS50166"/>
    </source>
</evidence>
<dbReference type="PROSITE" id="PS50166">
    <property type="entry name" value="IMPORTIN_B_NT"/>
    <property type="match status" value="1"/>
</dbReference>
<dbReference type="InterPro" id="IPR051345">
    <property type="entry name" value="Importin_beta-like_NTR"/>
</dbReference>
<dbReference type="GO" id="GO:0031267">
    <property type="term" value="F:small GTPase binding"/>
    <property type="evidence" value="ECO:0007669"/>
    <property type="project" value="InterPro"/>
</dbReference>
<evidence type="ECO:0000313" key="3">
    <source>
        <dbReference type="Proteomes" id="UP001153365"/>
    </source>
</evidence>
<dbReference type="SUPFAM" id="SSF48371">
    <property type="entry name" value="ARM repeat"/>
    <property type="match status" value="1"/>
</dbReference>
<dbReference type="Proteomes" id="UP001153365">
    <property type="component" value="Unassembled WGS sequence"/>
</dbReference>
<dbReference type="Pfam" id="PF03810">
    <property type="entry name" value="IBN_N"/>
    <property type="match status" value="1"/>
</dbReference>
<evidence type="ECO:0000313" key="2">
    <source>
        <dbReference type="EMBL" id="CAH7688350.1"/>
    </source>
</evidence>
<feature type="domain" description="Importin N-terminal" evidence="1">
    <location>
        <begin position="28"/>
        <end position="95"/>
    </location>
</feature>
<name>A0AAV0BNQ4_PHAPC</name>
<dbReference type="InterPro" id="IPR013598">
    <property type="entry name" value="Exportin-1/Importin-b-like"/>
</dbReference>
<organism evidence="2 3">
    <name type="scientific">Phakopsora pachyrhizi</name>
    <name type="common">Asian soybean rust disease fungus</name>
    <dbReference type="NCBI Taxonomy" id="170000"/>
    <lineage>
        <taxon>Eukaryota</taxon>
        <taxon>Fungi</taxon>
        <taxon>Dikarya</taxon>
        <taxon>Basidiomycota</taxon>
        <taxon>Pucciniomycotina</taxon>
        <taxon>Pucciniomycetes</taxon>
        <taxon>Pucciniales</taxon>
        <taxon>Phakopsoraceae</taxon>
        <taxon>Phakopsora</taxon>
    </lineage>
</organism>
<dbReference type="EMBL" id="CALTRL010005972">
    <property type="protein sequence ID" value="CAH7688350.1"/>
    <property type="molecule type" value="Genomic_DNA"/>
</dbReference>
<dbReference type="Pfam" id="PF08389">
    <property type="entry name" value="Xpo1"/>
    <property type="match status" value="1"/>
</dbReference>
<dbReference type="Pfam" id="PF24140">
    <property type="entry name" value="TPR_TNPO3_IPO13_3rd"/>
    <property type="match status" value="1"/>
</dbReference>
<gene>
    <name evidence="2" type="ORF">PPACK8108_LOCUS23304</name>
</gene>
<dbReference type="PANTHER" id="PTHR12363:SF53">
    <property type="entry name" value="MRNA TRANSPORT REGULATOR MTR10"/>
    <property type="match status" value="1"/>
</dbReference>
<comment type="caution">
    <text evidence="2">The sequence shown here is derived from an EMBL/GenBank/DDBJ whole genome shotgun (WGS) entry which is preliminary data.</text>
</comment>
<sequence length="973" mass="110152">MEVEPIQELSLRINQLYNHPDPTTKSTANQWLQSFQKTNEAWLTSDLILKSNESSLESKLFAAQTFRSKITFDLDQLHQPQRIMLRDSLLTALSFPSIASTKVLLIQICLALADLSLQMPEWPTVVSDMITKFGKDPATVPILLQFLTVLPQEIMGNSKIRITNEWSSTQSSTLVSDTLSMYLSAQGLTNPIKTQIFICLSAWLRAGEIMADSVGTPSNLNFIFGALEDDQLFEPAVDLIVDLIHETQEIDDNMQLIERIVGCLITLKPRLIQDREDPDKMRGYCRIYVEAGEWYTPLILRLSKGLRQRKDDQTIKQLVEIYANLVETIIRHLHYPDDLDSQTGQENDDFRRFRHEIGDTLKDCCHVLGAPVCLRRSYDIILQSLSDSNAKWQDIEAALFSMRTMGAEVDEGEDEVLPLIMDLIPKLPFHPKIRYATILVLCRYTEWTNLHPAGIPFQLQYISSGFEDQSSEVKLAAAQAMKYLCRDCAKHLVSFIPQLFTFYQTVSSTLNQDDINEVTVAIAHIISAMPLPEASQAMVMFCMPLLEALQIVLNQNLPGSKELYQNLRDKFERLEIFLSVVKNFNGQLPIECFKTLEQSWLIIDGILLRYANNLKTSETVCTVLRRGLDFFGSLCLPLVPSMLDRLTISFQDSGSSSFMWITSKIVTGFSENRDANLEASIADAFEKQSGYVLPIFRSASSDTISDVIEDYIHLLTSMIENYPECLICSHSFKASFTILLASLEFLDIRILSTSLNYLREIVGHSSLEIFEPSSAATTKQRVVGRISEISGTQKQPPSAPIGFKRKLSQPIRELIGQNGYLICDVLLRRALDENFPEDLVSEVILIFKLMSENFMHSKNNNNENFQNLSGTSDNSTKSFGGGRFDMNVWIVGCLENMSERNLSLREEKRSLILSFKESVNQLGLTQGLTSSCNLGDVGEVGKRNGVLIKELILNLIKICKKERERERARERFS</sequence>
<dbReference type="InterPro" id="IPR058537">
    <property type="entry name" value="TPR_TNPO3_IPO13_4th"/>
</dbReference>
<accession>A0AAV0BNQ4</accession>
<dbReference type="Pfam" id="PF24139">
    <property type="entry name" value="TPR_TNPO3_IPO13_4th"/>
    <property type="match status" value="1"/>
</dbReference>
<dbReference type="InterPro" id="IPR001494">
    <property type="entry name" value="Importin-beta_N"/>
</dbReference>
<dbReference type="InterPro" id="IPR011989">
    <property type="entry name" value="ARM-like"/>
</dbReference>
<protein>
    <submittedName>
        <fullName evidence="2">Nuclear localization sequence binding protein</fullName>
    </submittedName>
</protein>
<dbReference type="GO" id="GO:0006606">
    <property type="term" value="P:protein import into nucleus"/>
    <property type="evidence" value="ECO:0007669"/>
    <property type="project" value="TreeGrafter"/>
</dbReference>
<keyword evidence="3" id="KW-1185">Reference proteome</keyword>
<dbReference type="SMART" id="SM00913">
    <property type="entry name" value="IBN_N"/>
    <property type="match status" value="1"/>
</dbReference>
<dbReference type="InterPro" id="IPR016024">
    <property type="entry name" value="ARM-type_fold"/>
</dbReference>
<dbReference type="GO" id="GO:0005737">
    <property type="term" value="C:cytoplasm"/>
    <property type="evidence" value="ECO:0007669"/>
    <property type="project" value="TreeGrafter"/>
</dbReference>
<proteinExistence type="predicted"/>